<feature type="domain" description="Nuclear receptor" evidence="12">
    <location>
        <begin position="20"/>
        <end position="95"/>
    </location>
</feature>
<dbReference type="Proteomes" id="UP001432027">
    <property type="component" value="Unassembled WGS sequence"/>
</dbReference>
<dbReference type="GO" id="GO:0005634">
    <property type="term" value="C:nucleus"/>
    <property type="evidence" value="ECO:0007669"/>
    <property type="project" value="UniProtKB-SubCell"/>
</dbReference>
<evidence type="ECO:0000256" key="10">
    <source>
        <dbReference type="ARBA" id="ARBA00023242"/>
    </source>
</evidence>
<dbReference type="InterPro" id="IPR001628">
    <property type="entry name" value="Znf_hrmn_rcpt"/>
</dbReference>
<keyword evidence="7 11" id="KW-0238">DNA-binding</keyword>
<keyword evidence="3 11" id="KW-0479">Metal-binding</keyword>
<keyword evidence="9 11" id="KW-0675">Receptor</keyword>
<dbReference type="Gene3D" id="3.30.50.10">
    <property type="entry name" value="Erythroid Transcription Factor GATA-1, subunit A"/>
    <property type="match status" value="1"/>
</dbReference>
<evidence type="ECO:0000313" key="15">
    <source>
        <dbReference type="Proteomes" id="UP001432027"/>
    </source>
</evidence>
<dbReference type="GO" id="GO:0008270">
    <property type="term" value="F:zinc ion binding"/>
    <property type="evidence" value="ECO:0007669"/>
    <property type="project" value="UniProtKB-KW"/>
</dbReference>
<evidence type="ECO:0000313" key="14">
    <source>
        <dbReference type="EMBL" id="GMS94261.1"/>
    </source>
</evidence>
<comment type="subcellular location">
    <subcellularLocation>
        <location evidence="1 11">Nucleus</location>
    </subcellularLocation>
</comment>
<keyword evidence="15" id="KW-1185">Reference proteome</keyword>
<dbReference type="AlphaFoldDB" id="A0AAV5TIW4"/>
<evidence type="ECO:0000256" key="6">
    <source>
        <dbReference type="ARBA" id="ARBA00023015"/>
    </source>
</evidence>
<dbReference type="EMBL" id="BTSX01000004">
    <property type="protein sequence ID" value="GMS94261.1"/>
    <property type="molecule type" value="Genomic_DNA"/>
</dbReference>
<protein>
    <recommendedName>
        <fullName evidence="16">Nuclear receptor</fullName>
    </recommendedName>
</protein>
<dbReference type="Gene3D" id="1.10.565.10">
    <property type="entry name" value="Retinoid X Receptor"/>
    <property type="match status" value="1"/>
</dbReference>
<keyword evidence="8 11" id="KW-0804">Transcription</keyword>
<name>A0AAV5TIW4_9BILA</name>
<dbReference type="InterPro" id="IPR013088">
    <property type="entry name" value="Znf_NHR/GATA"/>
</dbReference>
<dbReference type="PROSITE" id="PS51030">
    <property type="entry name" value="NUCLEAR_REC_DBD_2"/>
    <property type="match status" value="1"/>
</dbReference>
<evidence type="ECO:0000256" key="5">
    <source>
        <dbReference type="ARBA" id="ARBA00022833"/>
    </source>
</evidence>
<evidence type="ECO:0000256" key="11">
    <source>
        <dbReference type="RuleBase" id="RU004334"/>
    </source>
</evidence>
<dbReference type="PANTHER" id="PTHR24083">
    <property type="entry name" value="NUCLEAR HORMONE RECEPTOR"/>
    <property type="match status" value="1"/>
</dbReference>
<dbReference type="FunFam" id="3.30.50.10:FF:000080">
    <property type="entry name" value="Uncharacterized protein"/>
    <property type="match status" value="1"/>
</dbReference>
<gene>
    <name evidence="14" type="ORF">PENTCL1PPCAC_16436</name>
</gene>
<accession>A0AAV5TIW4</accession>
<keyword evidence="4 11" id="KW-0863">Zinc-finger</keyword>
<evidence type="ECO:0000256" key="2">
    <source>
        <dbReference type="ARBA" id="ARBA00005993"/>
    </source>
</evidence>
<dbReference type="Pfam" id="PF00105">
    <property type="entry name" value="zf-C4"/>
    <property type="match status" value="1"/>
</dbReference>
<proteinExistence type="inferred from homology"/>
<dbReference type="SUPFAM" id="SSF48508">
    <property type="entry name" value="Nuclear receptor ligand-binding domain"/>
    <property type="match status" value="1"/>
</dbReference>
<dbReference type="SUPFAM" id="SSF57716">
    <property type="entry name" value="Glucocorticoid receptor-like (DNA-binding domain)"/>
    <property type="match status" value="1"/>
</dbReference>
<dbReference type="Pfam" id="PF00104">
    <property type="entry name" value="Hormone_recep"/>
    <property type="match status" value="1"/>
</dbReference>
<dbReference type="SMART" id="SM00399">
    <property type="entry name" value="ZnF_C4"/>
    <property type="match status" value="1"/>
</dbReference>
<dbReference type="PROSITE" id="PS00031">
    <property type="entry name" value="NUCLEAR_REC_DBD_1"/>
    <property type="match status" value="1"/>
</dbReference>
<dbReference type="PROSITE" id="PS51843">
    <property type="entry name" value="NR_LBD"/>
    <property type="match status" value="1"/>
</dbReference>
<comment type="caution">
    <text evidence="14">The sequence shown here is derived from an EMBL/GenBank/DDBJ whole genome shotgun (WGS) entry which is preliminary data.</text>
</comment>
<dbReference type="InterPro" id="IPR049636">
    <property type="entry name" value="HNF4-like_DBD"/>
</dbReference>
<dbReference type="GO" id="GO:0000978">
    <property type="term" value="F:RNA polymerase II cis-regulatory region sequence-specific DNA binding"/>
    <property type="evidence" value="ECO:0007669"/>
    <property type="project" value="InterPro"/>
</dbReference>
<evidence type="ECO:0000256" key="7">
    <source>
        <dbReference type="ARBA" id="ARBA00023125"/>
    </source>
</evidence>
<dbReference type="InterPro" id="IPR035500">
    <property type="entry name" value="NHR-like_dom_sf"/>
</dbReference>
<dbReference type="CDD" id="cd06157">
    <property type="entry name" value="NR_LBD"/>
    <property type="match status" value="1"/>
</dbReference>
<feature type="domain" description="NR LBD" evidence="13">
    <location>
        <begin position="187"/>
        <end position="413"/>
    </location>
</feature>
<evidence type="ECO:0000256" key="9">
    <source>
        <dbReference type="ARBA" id="ARBA00023170"/>
    </source>
</evidence>
<evidence type="ECO:0000256" key="1">
    <source>
        <dbReference type="ARBA" id="ARBA00004123"/>
    </source>
</evidence>
<evidence type="ECO:0000259" key="13">
    <source>
        <dbReference type="PROSITE" id="PS51843"/>
    </source>
</evidence>
<dbReference type="InterPro" id="IPR050274">
    <property type="entry name" value="Nuclear_hormone_rcpt_NR2"/>
</dbReference>
<evidence type="ECO:0000256" key="4">
    <source>
        <dbReference type="ARBA" id="ARBA00022771"/>
    </source>
</evidence>
<sequence>MNLPLQKMGKQEPKERDKCPSACVACGSAASGYNYDAPSCLPCKTFFRRKVLQEEVFRTCFKNGVCSKDKRIRPCRSCRLDRCISGGMNPLLIGSLQNAYSNPIVLRFLRARAVDGTEPSTSSPCADTTQLSVIPIQDRNPAVLECTIDKIIGGLIRLESVQKQLRISPKFGPQNDDGNRLHTMIACGSIFSVTVMNAYTKETALKRIQRHGLPEQPEVKKDWSLVDLFITIEYMKTFEFFKYLSIEDKKALIRHVTIMCADLTLAFTSYVNNNDVAFTPDSTTLSQGCFAGDLELMRREMHDVIRILRDLNIDQNEYVLLKALIICNPAIEHLSTTYKKELERERLKYSKSLMSYVLHIRGHDKGPETFTSMMAFVGTLTLLMKRQKNRYVLSQALDYRSDSTLRQCLKNDIYED</sequence>
<comment type="similarity">
    <text evidence="2 11">Belongs to the nuclear hormone receptor family.</text>
</comment>
<evidence type="ECO:0008006" key="16">
    <source>
        <dbReference type="Google" id="ProtNLM"/>
    </source>
</evidence>
<organism evidence="14 15">
    <name type="scientific">Pristionchus entomophagus</name>
    <dbReference type="NCBI Taxonomy" id="358040"/>
    <lineage>
        <taxon>Eukaryota</taxon>
        <taxon>Metazoa</taxon>
        <taxon>Ecdysozoa</taxon>
        <taxon>Nematoda</taxon>
        <taxon>Chromadorea</taxon>
        <taxon>Rhabditida</taxon>
        <taxon>Rhabditina</taxon>
        <taxon>Diplogasteromorpha</taxon>
        <taxon>Diplogasteroidea</taxon>
        <taxon>Neodiplogasteridae</taxon>
        <taxon>Pristionchus</taxon>
    </lineage>
</organism>
<evidence type="ECO:0000256" key="3">
    <source>
        <dbReference type="ARBA" id="ARBA00022723"/>
    </source>
</evidence>
<dbReference type="PRINTS" id="PR00047">
    <property type="entry name" value="STROIDFINGER"/>
</dbReference>
<reference evidence="14" key="1">
    <citation type="submission" date="2023-10" db="EMBL/GenBank/DDBJ databases">
        <title>Genome assembly of Pristionchus species.</title>
        <authorList>
            <person name="Yoshida K."/>
            <person name="Sommer R.J."/>
        </authorList>
    </citation>
    <scope>NUCLEOTIDE SEQUENCE</scope>
    <source>
        <strain evidence="14">RS0144</strain>
    </source>
</reference>
<keyword evidence="5 11" id="KW-0862">Zinc</keyword>
<dbReference type="CDD" id="cd06960">
    <property type="entry name" value="NR_DBD_HNF4A"/>
    <property type="match status" value="1"/>
</dbReference>
<dbReference type="SMART" id="SM00430">
    <property type="entry name" value="HOLI"/>
    <property type="match status" value="1"/>
</dbReference>
<dbReference type="InterPro" id="IPR000536">
    <property type="entry name" value="Nucl_hrmn_rcpt_lig-bd"/>
</dbReference>
<keyword evidence="10 11" id="KW-0539">Nucleus</keyword>
<dbReference type="GO" id="GO:0003700">
    <property type="term" value="F:DNA-binding transcription factor activity"/>
    <property type="evidence" value="ECO:0007669"/>
    <property type="project" value="InterPro"/>
</dbReference>
<keyword evidence="6 11" id="KW-0805">Transcription regulation</keyword>
<evidence type="ECO:0000256" key="8">
    <source>
        <dbReference type="ARBA" id="ARBA00023163"/>
    </source>
</evidence>
<evidence type="ECO:0000259" key="12">
    <source>
        <dbReference type="PROSITE" id="PS51030"/>
    </source>
</evidence>